<keyword evidence="3" id="KW-1185">Reference proteome</keyword>
<feature type="signal peptide" evidence="1">
    <location>
        <begin position="1"/>
        <end position="24"/>
    </location>
</feature>
<evidence type="ECO:0000313" key="3">
    <source>
        <dbReference type="Proteomes" id="UP001618531"/>
    </source>
</evidence>
<evidence type="ECO:0000256" key="1">
    <source>
        <dbReference type="SAM" id="SignalP"/>
    </source>
</evidence>
<dbReference type="PROSITE" id="PS51257">
    <property type="entry name" value="PROKAR_LIPOPROTEIN"/>
    <property type="match status" value="1"/>
</dbReference>
<evidence type="ECO:0008006" key="4">
    <source>
        <dbReference type="Google" id="ProtNLM"/>
    </source>
</evidence>
<reference evidence="2 3" key="1">
    <citation type="submission" date="2024-11" db="EMBL/GenBank/DDBJ databases">
        <title>Identification and Characterization of a Novel Fosfomycin Bacillithiol Transferase FosB8 in Paenibacillus illinoisensis.</title>
        <authorList>
            <person name="Lu W."/>
        </authorList>
    </citation>
    <scope>NUCLEOTIDE SEQUENCE [LARGE SCALE GENOMIC DNA]</scope>
    <source>
        <strain evidence="2 3">WP77</strain>
    </source>
</reference>
<name>A0ABW8HS04_9BACL</name>
<comment type="caution">
    <text evidence="2">The sequence shown here is derived from an EMBL/GenBank/DDBJ whole genome shotgun (WGS) entry which is preliminary data.</text>
</comment>
<dbReference type="RefSeq" id="WP_402872209.1">
    <property type="nucleotide sequence ID" value="NZ_JBIYSL010000001.1"/>
</dbReference>
<sequence length="167" mass="19031">MPRKLLYFIYVLSLVSLTTSCTSASTNADADNSLSGLYIAALEEVILTDSALNRSMEYISIDYDRTPALSDSDGQHLMKFLRTKYKVDVYNLTYEQLLKQGLYEGNESTLRGILLRIEKVELADEKNEATLEVSKYRSNEGSISVKITLQYRDNHWMVVDHNTLKES</sequence>
<feature type="chain" id="PRO_5046166971" description="Lipoprotein" evidence="1">
    <location>
        <begin position="25"/>
        <end position="167"/>
    </location>
</feature>
<gene>
    <name evidence="2" type="ORF">ACINKY_06005</name>
</gene>
<evidence type="ECO:0000313" key="2">
    <source>
        <dbReference type="EMBL" id="MFK0521749.1"/>
    </source>
</evidence>
<keyword evidence="1" id="KW-0732">Signal</keyword>
<dbReference type="Proteomes" id="UP001618531">
    <property type="component" value="Unassembled WGS sequence"/>
</dbReference>
<accession>A0ABW8HS04</accession>
<protein>
    <recommendedName>
        <fullName evidence="4">Lipoprotein</fullName>
    </recommendedName>
</protein>
<proteinExistence type="predicted"/>
<organism evidence="2 3">
    <name type="scientific">Paenibacillus illinoisensis</name>
    <dbReference type="NCBI Taxonomy" id="59845"/>
    <lineage>
        <taxon>Bacteria</taxon>
        <taxon>Bacillati</taxon>
        <taxon>Bacillota</taxon>
        <taxon>Bacilli</taxon>
        <taxon>Bacillales</taxon>
        <taxon>Paenibacillaceae</taxon>
        <taxon>Paenibacillus</taxon>
    </lineage>
</organism>
<dbReference type="EMBL" id="JBIYSL010000001">
    <property type="protein sequence ID" value="MFK0521749.1"/>
    <property type="molecule type" value="Genomic_DNA"/>
</dbReference>